<dbReference type="Proteomes" id="UP001292094">
    <property type="component" value="Unassembled WGS sequence"/>
</dbReference>
<dbReference type="EMBL" id="JAWZYT010000601">
    <property type="protein sequence ID" value="KAK4321310.1"/>
    <property type="molecule type" value="Genomic_DNA"/>
</dbReference>
<organism evidence="2 3">
    <name type="scientific">Petrolisthes manimaculis</name>
    <dbReference type="NCBI Taxonomy" id="1843537"/>
    <lineage>
        <taxon>Eukaryota</taxon>
        <taxon>Metazoa</taxon>
        <taxon>Ecdysozoa</taxon>
        <taxon>Arthropoda</taxon>
        <taxon>Crustacea</taxon>
        <taxon>Multicrustacea</taxon>
        <taxon>Malacostraca</taxon>
        <taxon>Eumalacostraca</taxon>
        <taxon>Eucarida</taxon>
        <taxon>Decapoda</taxon>
        <taxon>Pleocyemata</taxon>
        <taxon>Anomura</taxon>
        <taxon>Galatheoidea</taxon>
        <taxon>Porcellanidae</taxon>
        <taxon>Petrolisthes</taxon>
    </lineage>
</organism>
<feature type="region of interest" description="Disordered" evidence="1">
    <location>
        <begin position="17"/>
        <end position="50"/>
    </location>
</feature>
<evidence type="ECO:0000313" key="2">
    <source>
        <dbReference type="EMBL" id="KAK4321310.1"/>
    </source>
</evidence>
<dbReference type="AlphaFoldDB" id="A0AAE1Q823"/>
<protein>
    <submittedName>
        <fullName evidence="2">Uncharacterized protein</fullName>
    </submittedName>
</protein>
<comment type="caution">
    <text evidence="2">The sequence shown here is derived from an EMBL/GenBank/DDBJ whole genome shotgun (WGS) entry which is preliminary data.</text>
</comment>
<sequence length="110" mass="12249">MPRPKKHVYKLRQNAALGARAASRARRPPNASPPVAPTSSPFPASSSSSQFRKSLVEKECIQEGIHKTALIIDEETVTKLVRNMACTTCFEEKVNVKFTHHQIDTYLTVT</sequence>
<keyword evidence="3" id="KW-1185">Reference proteome</keyword>
<feature type="compositionally biased region" description="Low complexity" evidence="1">
    <location>
        <begin position="37"/>
        <end position="49"/>
    </location>
</feature>
<name>A0AAE1Q823_9EUCA</name>
<evidence type="ECO:0000256" key="1">
    <source>
        <dbReference type="SAM" id="MobiDB-lite"/>
    </source>
</evidence>
<gene>
    <name evidence="2" type="ORF">Pmani_007886</name>
</gene>
<accession>A0AAE1Q823</accession>
<proteinExistence type="predicted"/>
<reference evidence="2" key="1">
    <citation type="submission" date="2023-11" db="EMBL/GenBank/DDBJ databases">
        <title>Genome assemblies of two species of porcelain crab, Petrolisthes cinctipes and Petrolisthes manimaculis (Anomura: Porcellanidae).</title>
        <authorList>
            <person name="Angst P."/>
        </authorList>
    </citation>
    <scope>NUCLEOTIDE SEQUENCE</scope>
    <source>
        <strain evidence="2">PB745_02</strain>
        <tissue evidence="2">Gill</tissue>
    </source>
</reference>
<evidence type="ECO:0000313" key="3">
    <source>
        <dbReference type="Proteomes" id="UP001292094"/>
    </source>
</evidence>